<accession>A0A8D8VLW4</accession>
<evidence type="ECO:0000313" key="1">
    <source>
        <dbReference type="EMBL" id="CAG6627363.1"/>
    </source>
</evidence>
<protein>
    <submittedName>
        <fullName evidence="1">Uncharacterized protein</fullName>
    </submittedName>
</protein>
<dbReference type="AlphaFoldDB" id="A0A8D8VLW4"/>
<sequence>MRGDNMGVMRVPRLFFMCFGLDSITMANFMTDNSLKTIIRYTIRYRYLNTELIRNQIINHNFIIKNVSCNLMRSILGNFCFVLFFETQALPFGRVMEVSTFIQYIKLKYCYVHMFIVRI</sequence>
<proteinExistence type="predicted"/>
<name>A0A8D8VLW4_9HEMI</name>
<organism evidence="1">
    <name type="scientific">Cacopsylla melanoneura</name>
    <dbReference type="NCBI Taxonomy" id="428564"/>
    <lineage>
        <taxon>Eukaryota</taxon>
        <taxon>Metazoa</taxon>
        <taxon>Ecdysozoa</taxon>
        <taxon>Arthropoda</taxon>
        <taxon>Hexapoda</taxon>
        <taxon>Insecta</taxon>
        <taxon>Pterygota</taxon>
        <taxon>Neoptera</taxon>
        <taxon>Paraneoptera</taxon>
        <taxon>Hemiptera</taxon>
        <taxon>Sternorrhyncha</taxon>
        <taxon>Psylloidea</taxon>
        <taxon>Psyllidae</taxon>
        <taxon>Psyllinae</taxon>
        <taxon>Cacopsylla</taxon>
    </lineage>
</organism>
<dbReference type="EMBL" id="HBUF01065131">
    <property type="protein sequence ID" value="CAG6627363.1"/>
    <property type="molecule type" value="Transcribed_RNA"/>
</dbReference>
<reference evidence="1" key="1">
    <citation type="submission" date="2021-05" db="EMBL/GenBank/DDBJ databases">
        <authorList>
            <person name="Alioto T."/>
            <person name="Alioto T."/>
            <person name="Gomez Garrido J."/>
        </authorList>
    </citation>
    <scope>NUCLEOTIDE SEQUENCE</scope>
</reference>